<evidence type="ECO:0000256" key="4">
    <source>
        <dbReference type="ARBA" id="ARBA00037645"/>
    </source>
</evidence>
<protein>
    <recommendedName>
        <fullName evidence="6">Acetylserotonin O-methyltransferase</fullName>
        <ecNumber evidence="5">2.1.1.4</ecNumber>
    </recommendedName>
    <alternativeName>
        <fullName evidence="7">Hydroxyindole O-methyltransferase</fullName>
    </alternativeName>
</protein>
<accession>A0A443SKF1</accession>
<feature type="domain" description="O-methyltransferase dimerisation" evidence="10">
    <location>
        <begin position="24"/>
        <end position="91"/>
    </location>
</feature>
<dbReference type="OrthoDB" id="1606438at2759"/>
<evidence type="ECO:0000256" key="8">
    <source>
        <dbReference type="PIRSR" id="PIRSR005739-1"/>
    </source>
</evidence>
<feature type="domain" description="O-methyltransferase C-terminal" evidence="9">
    <location>
        <begin position="127"/>
        <end position="315"/>
    </location>
</feature>
<dbReference type="Gene3D" id="3.40.50.150">
    <property type="entry name" value="Vaccinia Virus protein VP39"/>
    <property type="match status" value="1"/>
</dbReference>
<evidence type="ECO:0000259" key="9">
    <source>
        <dbReference type="Pfam" id="PF00891"/>
    </source>
</evidence>
<evidence type="ECO:0000313" key="12">
    <source>
        <dbReference type="Proteomes" id="UP000288716"/>
    </source>
</evidence>
<comment type="caution">
    <text evidence="11">The sequence shown here is derived from an EMBL/GenBank/DDBJ whole genome shotgun (WGS) entry which is preliminary data.</text>
</comment>
<dbReference type="InterPro" id="IPR036388">
    <property type="entry name" value="WH-like_DNA-bd_sf"/>
</dbReference>
<comment type="function">
    <text evidence="4">Catalyzes the transfer of a methyl group onto N-acetylserotonin, producing melatonin (N-acetyl-5-methoxytryptamine).</text>
</comment>
<feature type="active site" description="Proton acceptor" evidence="8">
    <location>
        <position position="252"/>
    </location>
</feature>
<dbReference type="PIRSF" id="PIRSF005739">
    <property type="entry name" value="O-mtase"/>
    <property type="match status" value="1"/>
</dbReference>
<name>A0A443SKF1_9ACAR</name>
<proteinExistence type="predicted"/>
<dbReference type="CDD" id="cd02440">
    <property type="entry name" value="AdoMet_MTases"/>
    <property type="match status" value="1"/>
</dbReference>
<dbReference type="Pfam" id="PF08100">
    <property type="entry name" value="Dimerisation"/>
    <property type="match status" value="1"/>
</dbReference>
<dbReference type="VEuPathDB" id="VectorBase:LDEU004032"/>
<keyword evidence="12" id="KW-1185">Reference proteome</keyword>
<reference evidence="11 12" key="1">
    <citation type="journal article" date="2018" name="Gigascience">
        <title>Genomes of trombidid mites reveal novel predicted allergens and laterally-transferred genes associated with secondary metabolism.</title>
        <authorList>
            <person name="Dong X."/>
            <person name="Chaisiri K."/>
            <person name="Xia D."/>
            <person name="Armstrong S.D."/>
            <person name="Fang Y."/>
            <person name="Donnelly M.J."/>
            <person name="Kadowaki T."/>
            <person name="McGarry J.W."/>
            <person name="Darby A.C."/>
            <person name="Makepeace B.L."/>
        </authorList>
    </citation>
    <scope>NUCLEOTIDE SEQUENCE [LARGE SCALE GENOMIC DNA]</scope>
    <source>
        <strain evidence="11">UoL-UT</strain>
    </source>
</reference>
<evidence type="ECO:0000256" key="6">
    <source>
        <dbReference type="ARBA" id="ARBA00040730"/>
    </source>
</evidence>
<evidence type="ECO:0000256" key="3">
    <source>
        <dbReference type="ARBA" id="ARBA00022691"/>
    </source>
</evidence>
<keyword evidence="3" id="KW-0949">S-adenosyl-L-methionine</keyword>
<dbReference type="SUPFAM" id="SSF53335">
    <property type="entry name" value="S-adenosyl-L-methionine-dependent methyltransferases"/>
    <property type="match status" value="1"/>
</dbReference>
<dbReference type="InterPro" id="IPR001077">
    <property type="entry name" value="COMT_C"/>
</dbReference>
<dbReference type="AlphaFoldDB" id="A0A443SKF1"/>
<evidence type="ECO:0000256" key="1">
    <source>
        <dbReference type="ARBA" id="ARBA00022603"/>
    </source>
</evidence>
<dbReference type="Gene3D" id="1.10.287.1350">
    <property type="match status" value="1"/>
</dbReference>
<keyword evidence="1 11" id="KW-0489">Methyltransferase</keyword>
<dbReference type="GO" id="GO:0017096">
    <property type="term" value="F:acetylserotonin O-methyltransferase activity"/>
    <property type="evidence" value="ECO:0007669"/>
    <property type="project" value="UniProtKB-EC"/>
</dbReference>
<dbReference type="InterPro" id="IPR029063">
    <property type="entry name" value="SAM-dependent_MTases_sf"/>
</dbReference>
<keyword evidence="2 11" id="KW-0808">Transferase</keyword>
<dbReference type="Pfam" id="PF00891">
    <property type="entry name" value="Methyltransf_2"/>
    <property type="match status" value="1"/>
</dbReference>
<dbReference type="PANTHER" id="PTHR43712">
    <property type="entry name" value="PUTATIVE (AFU_ORTHOLOGUE AFUA_4G14580)-RELATED"/>
    <property type="match status" value="1"/>
</dbReference>
<dbReference type="GO" id="GO:0046983">
    <property type="term" value="F:protein dimerization activity"/>
    <property type="evidence" value="ECO:0007669"/>
    <property type="project" value="InterPro"/>
</dbReference>
<evidence type="ECO:0000256" key="5">
    <source>
        <dbReference type="ARBA" id="ARBA00039116"/>
    </source>
</evidence>
<organism evidence="11 12">
    <name type="scientific">Leptotrombidium deliense</name>
    <dbReference type="NCBI Taxonomy" id="299467"/>
    <lineage>
        <taxon>Eukaryota</taxon>
        <taxon>Metazoa</taxon>
        <taxon>Ecdysozoa</taxon>
        <taxon>Arthropoda</taxon>
        <taxon>Chelicerata</taxon>
        <taxon>Arachnida</taxon>
        <taxon>Acari</taxon>
        <taxon>Acariformes</taxon>
        <taxon>Trombidiformes</taxon>
        <taxon>Prostigmata</taxon>
        <taxon>Anystina</taxon>
        <taxon>Parasitengona</taxon>
        <taxon>Trombiculoidea</taxon>
        <taxon>Trombiculidae</taxon>
        <taxon>Leptotrombidium</taxon>
    </lineage>
</organism>
<dbReference type="PROSITE" id="PS51683">
    <property type="entry name" value="SAM_OMT_II"/>
    <property type="match status" value="1"/>
</dbReference>
<dbReference type="GO" id="GO:0032259">
    <property type="term" value="P:methylation"/>
    <property type="evidence" value="ECO:0007669"/>
    <property type="project" value="UniProtKB-KW"/>
</dbReference>
<dbReference type="EC" id="2.1.1.4" evidence="5"/>
<dbReference type="InterPro" id="IPR036390">
    <property type="entry name" value="WH_DNA-bd_sf"/>
</dbReference>
<dbReference type="InterPro" id="IPR012967">
    <property type="entry name" value="COMT_dimerisation"/>
</dbReference>
<dbReference type="Proteomes" id="UP000288716">
    <property type="component" value="Unassembled WGS sequence"/>
</dbReference>
<dbReference type="SUPFAM" id="SSF46785">
    <property type="entry name" value="Winged helix' DNA-binding domain"/>
    <property type="match status" value="1"/>
</dbReference>
<dbReference type="PANTHER" id="PTHR43712:SF2">
    <property type="entry name" value="O-METHYLTRANSFERASE CICE"/>
    <property type="match status" value="1"/>
</dbReference>
<dbReference type="InterPro" id="IPR016461">
    <property type="entry name" value="COMT-like"/>
</dbReference>
<evidence type="ECO:0000256" key="2">
    <source>
        <dbReference type="ARBA" id="ARBA00022679"/>
    </source>
</evidence>
<gene>
    <name evidence="11" type="ORF">B4U80_12819</name>
</gene>
<evidence type="ECO:0000259" key="10">
    <source>
        <dbReference type="Pfam" id="PF08100"/>
    </source>
</evidence>
<dbReference type="EMBL" id="NCKV01001628">
    <property type="protein sequence ID" value="RWS28009.1"/>
    <property type="molecule type" value="Genomic_DNA"/>
</dbReference>
<sequence length="340" mass="38718">MFANIALKESDPKKAIFDLMFAPTKIYTVLWALKLDVVDHLYTKRMTADELANVIKTKPELTHRLLRALVTLGFLVKNKQQEFQVTEFGSALRSGSDSCMKHMLQFFFEHGRIVSTSIVNLSKTGTNVFTSTFGKPFFDYIAENSELRNMFHTGLEELNNLFCVNNLVTCYDYTQFEHIVDIAGGTGKLLIDILKHTSNTRGTIFERASMVDVAKRNIEMSNVKDRCTTVCGDFYDAITVHGDCYIIKFILHGLNDDDCVNILSNIRKKMKPGCKLLAMEMIRPEENGLLDIFDIYFLSVLGAVRSKIEYEKLYKISSLQLTRVIEADPCPIRIMELDVV</sequence>
<evidence type="ECO:0000256" key="7">
    <source>
        <dbReference type="ARBA" id="ARBA00043054"/>
    </source>
</evidence>
<evidence type="ECO:0000313" key="11">
    <source>
        <dbReference type="EMBL" id="RWS28009.1"/>
    </source>
</evidence>
<dbReference type="Gene3D" id="1.10.10.10">
    <property type="entry name" value="Winged helix-like DNA-binding domain superfamily/Winged helix DNA-binding domain"/>
    <property type="match status" value="1"/>
</dbReference>